<dbReference type="GO" id="GO:0016765">
    <property type="term" value="F:transferase activity, transferring alkyl or aryl (other than methyl) groups"/>
    <property type="evidence" value="ECO:0007669"/>
    <property type="project" value="InterPro"/>
</dbReference>
<dbReference type="InterPro" id="IPR044878">
    <property type="entry name" value="UbiA_sf"/>
</dbReference>
<keyword evidence="4 6" id="KW-1133">Transmembrane helix</keyword>
<dbReference type="NCBIfam" id="NF035940">
    <property type="entry name" value="prenyl_rel_EboC"/>
    <property type="match status" value="1"/>
</dbReference>
<dbReference type="EMBL" id="AOGX02000044">
    <property type="protein sequence ID" value="EOQ87150.1"/>
    <property type="molecule type" value="Genomic_DNA"/>
</dbReference>
<dbReference type="CDD" id="cd13964">
    <property type="entry name" value="PT_UbiA_1"/>
    <property type="match status" value="1"/>
</dbReference>
<protein>
    <submittedName>
        <fullName evidence="7">Prenyltransferase, UbiA family</fullName>
    </submittedName>
</protein>
<feature type="transmembrane region" description="Helical" evidence="6">
    <location>
        <begin position="80"/>
        <end position="100"/>
    </location>
</feature>
<dbReference type="OrthoDB" id="2908954at2"/>
<dbReference type="RefSeq" id="WP_015679123.1">
    <property type="nucleotide sequence ID" value="NZ_AOGX02000044.1"/>
</dbReference>
<accession>A0A5E8H917</accession>
<sequence>MLIRPTLQLLRPANLVTAIADILAGMCIVSFQWSGFSYIYLMIASVSLYAGGVVLNDYFDREIDAKERPERPIPSGKVSKEFALLMGTILLLIGVSFSFLYSWNSFLVSLLICFFVILYDCYAKHHFVFGPLVMGVCRGLNLLLGMTSVSQIPELGFYLFILPVIYIAGITLVSQNEVLGGGKSKFIIAIVLFGFVFTVQLFLSYLNGNLLITSPFVLIHSFLLLPPLFKTIQNPIPEHVRKTVKMGVLSLIVLNVSFAACFGMAFVAILIFALLPMSLGLARGFAVT</sequence>
<dbReference type="Gene3D" id="1.10.357.140">
    <property type="entry name" value="UbiA prenyltransferase"/>
    <property type="match status" value="1"/>
</dbReference>
<dbReference type="Pfam" id="PF01040">
    <property type="entry name" value="UbiA"/>
    <property type="match status" value="1"/>
</dbReference>
<name>A0A5E8H917_9LEPT</name>
<dbReference type="InterPro" id="IPR000537">
    <property type="entry name" value="UbiA_prenyltransferase"/>
</dbReference>
<keyword evidence="7" id="KW-0808">Transferase</keyword>
<keyword evidence="2" id="KW-1003">Cell membrane</keyword>
<organism evidence="7 8">
    <name type="scientific">Leptospira yanagawae serovar Saopaulo str. Sao Paulo = ATCC 700523</name>
    <dbReference type="NCBI Taxonomy" id="1249483"/>
    <lineage>
        <taxon>Bacteria</taxon>
        <taxon>Pseudomonadati</taxon>
        <taxon>Spirochaetota</taxon>
        <taxon>Spirochaetia</taxon>
        <taxon>Leptospirales</taxon>
        <taxon>Leptospiraceae</taxon>
        <taxon>Leptospira</taxon>
    </lineage>
</organism>
<evidence type="ECO:0000256" key="5">
    <source>
        <dbReference type="ARBA" id="ARBA00023136"/>
    </source>
</evidence>
<dbReference type="AlphaFoldDB" id="A0A5E8H917"/>
<feature type="transmembrane region" description="Helical" evidence="6">
    <location>
        <begin position="106"/>
        <end position="122"/>
    </location>
</feature>
<evidence type="ECO:0000256" key="1">
    <source>
        <dbReference type="ARBA" id="ARBA00004141"/>
    </source>
</evidence>
<dbReference type="Proteomes" id="UP000013996">
    <property type="component" value="Unassembled WGS sequence"/>
</dbReference>
<dbReference type="STRING" id="1249483.LEP1GSC202_2581"/>
<evidence type="ECO:0000256" key="4">
    <source>
        <dbReference type="ARBA" id="ARBA00022989"/>
    </source>
</evidence>
<feature type="transmembrane region" description="Helical" evidence="6">
    <location>
        <begin position="249"/>
        <end position="275"/>
    </location>
</feature>
<feature type="transmembrane region" description="Helical" evidence="6">
    <location>
        <begin position="212"/>
        <end position="229"/>
    </location>
</feature>
<evidence type="ECO:0000313" key="7">
    <source>
        <dbReference type="EMBL" id="EOQ87150.1"/>
    </source>
</evidence>
<evidence type="ECO:0000256" key="6">
    <source>
        <dbReference type="SAM" id="Phobius"/>
    </source>
</evidence>
<keyword evidence="5 6" id="KW-0472">Membrane</keyword>
<comment type="caution">
    <text evidence="7">The sequence shown here is derived from an EMBL/GenBank/DDBJ whole genome shotgun (WGS) entry which is preliminary data.</text>
</comment>
<feature type="transmembrane region" description="Helical" evidence="6">
    <location>
        <begin position="39"/>
        <end position="59"/>
    </location>
</feature>
<evidence type="ECO:0000313" key="8">
    <source>
        <dbReference type="Proteomes" id="UP000013996"/>
    </source>
</evidence>
<proteinExistence type="predicted"/>
<reference evidence="7 8" key="1">
    <citation type="submission" date="2013-04" db="EMBL/GenBank/DDBJ databases">
        <authorList>
            <person name="Harkins D.M."/>
            <person name="Durkin A.S."/>
            <person name="Brinkac L.M."/>
            <person name="Haft D.H."/>
            <person name="Selengut J.D."/>
            <person name="Sanka R."/>
            <person name="DePew J."/>
            <person name="Purushe J."/>
            <person name="Hartskeerl R.A."/>
            <person name="Ahmed A."/>
            <person name="van der Linden H."/>
            <person name="Goris M.G.A."/>
            <person name="Vinetz J.M."/>
            <person name="Sutton G.G."/>
            <person name="Nierman W.C."/>
            <person name="Fouts D.E."/>
        </authorList>
    </citation>
    <scope>NUCLEOTIDE SEQUENCE [LARGE SCALE GENOMIC DNA]</scope>
    <source>
        <strain evidence="7 8">Sao Paulo</strain>
    </source>
</reference>
<dbReference type="PANTHER" id="PTHR42723:SF1">
    <property type="entry name" value="CHLOROPHYLL SYNTHASE, CHLOROPLASTIC"/>
    <property type="match status" value="1"/>
</dbReference>
<comment type="subcellular location">
    <subcellularLocation>
        <location evidence="1">Membrane</location>
        <topology evidence="1">Multi-pass membrane protein</topology>
    </subcellularLocation>
</comment>
<dbReference type="PANTHER" id="PTHR42723">
    <property type="entry name" value="CHLOROPHYLL SYNTHASE"/>
    <property type="match status" value="1"/>
</dbReference>
<evidence type="ECO:0000256" key="2">
    <source>
        <dbReference type="ARBA" id="ARBA00022475"/>
    </source>
</evidence>
<dbReference type="InterPro" id="IPR050475">
    <property type="entry name" value="Prenyltransferase_related"/>
</dbReference>
<feature type="transmembrane region" description="Helical" evidence="6">
    <location>
        <begin position="186"/>
        <end position="206"/>
    </location>
</feature>
<gene>
    <name evidence="7" type="ORF">LEP1GSC202_2581</name>
</gene>
<keyword evidence="3 6" id="KW-0812">Transmembrane</keyword>
<feature type="transmembrane region" description="Helical" evidence="6">
    <location>
        <begin position="155"/>
        <end position="174"/>
    </location>
</feature>
<dbReference type="GO" id="GO:0016020">
    <property type="term" value="C:membrane"/>
    <property type="evidence" value="ECO:0007669"/>
    <property type="project" value="UniProtKB-SubCell"/>
</dbReference>
<evidence type="ECO:0000256" key="3">
    <source>
        <dbReference type="ARBA" id="ARBA00022692"/>
    </source>
</evidence>